<dbReference type="RefSeq" id="WP_207575365.1">
    <property type="nucleotide sequence ID" value="NZ_JAFNME010000016.1"/>
</dbReference>
<proteinExistence type="predicted"/>
<organism evidence="4 5">
    <name type="scientific">Comamonas denitrificans</name>
    <dbReference type="NCBI Taxonomy" id="117506"/>
    <lineage>
        <taxon>Bacteria</taxon>
        <taxon>Pseudomonadati</taxon>
        <taxon>Pseudomonadota</taxon>
        <taxon>Betaproteobacteria</taxon>
        <taxon>Burkholderiales</taxon>
        <taxon>Comamonadaceae</taxon>
        <taxon>Comamonas</taxon>
    </lineage>
</organism>
<dbReference type="EMBL" id="JAFNME010000016">
    <property type="protein sequence ID" value="MBO1249901.1"/>
    <property type="molecule type" value="Genomic_DNA"/>
</dbReference>
<evidence type="ECO:0000313" key="5">
    <source>
        <dbReference type="Proteomes" id="UP000664731"/>
    </source>
</evidence>
<reference evidence="4" key="1">
    <citation type="submission" date="2021-03" db="EMBL/GenBank/DDBJ databases">
        <title>Comamonas denitrificans.</title>
        <authorList>
            <person name="Finster K."/>
        </authorList>
    </citation>
    <scope>NUCLEOTIDE SEQUENCE</scope>
    <source>
        <strain evidence="4">MM2021_4</strain>
    </source>
</reference>
<keyword evidence="1" id="KW-0732">Signal</keyword>
<dbReference type="InterPro" id="IPR037291">
    <property type="entry name" value="DUF4139"/>
</dbReference>
<dbReference type="PANTHER" id="PTHR31005">
    <property type="entry name" value="DUF4139 DOMAIN-CONTAINING PROTEIN"/>
    <property type="match status" value="1"/>
</dbReference>
<dbReference type="InterPro" id="IPR011935">
    <property type="entry name" value="CHP02231"/>
</dbReference>
<comment type="caution">
    <text evidence="4">The sequence shown here is derived from an EMBL/GenBank/DDBJ whole genome shotgun (WGS) entry which is preliminary data.</text>
</comment>
<name>A0A939KDR1_9BURK</name>
<evidence type="ECO:0000256" key="1">
    <source>
        <dbReference type="SAM" id="SignalP"/>
    </source>
</evidence>
<feature type="domain" description="DUF4139" evidence="2">
    <location>
        <begin position="212"/>
        <end position="526"/>
    </location>
</feature>
<feature type="signal peptide" evidence="1">
    <location>
        <begin position="1"/>
        <end position="23"/>
    </location>
</feature>
<evidence type="ECO:0000313" key="4">
    <source>
        <dbReference type="EMBL" id="MBO1249901.1"/>
    </source>
</evidence>
<feature type="domain" description="DUF4140" evidence="3">
    <location>
        <begin position="37"/>
        <end position="126"/>
    </location>
</feature>
<dbReference type="AlphaFoldDB" id="A0A939KDR1"/>
<gene>
    <name evidence="4" type="ORF">J1777_08715</name>
</gene>
<sequence>MLSCFRYAGGAAALVAITSTALAAGAPATPASTIRAVTLYPGVASVERVLRLPAGSTQAVFACLPAQLDPRSLQVRSDRSVRIGEVNVQTLERRIATGCDSAVAERIRSAQDDVARAQAEVQGLELAHTWLTTQAGAAPGTQGLPPPPQIGAKAQALRRSAVDTLTQLARAQRSLEERQQALERIQAEQGSVQSEQVAMVRVTLASANAADIHLHYQVRGPSWGPSYRARLNTETATVELERLALVAQTTGEDWRGVALTLSTGQPLAASQGPLPRPWTLDVPPPPAAQAEMNMASAPMVALSAPAPALRKAASADAAPLPSFEAVATEGAYATQFALPQKVSIPSGGERVTLSLSAEQVPAVLVARTTPMREPHAWLVAQLPKLSGDWPAGPMALERNQANVGQTRFDPQSSDFERLGLSFGRDDRIVVRTEPVKELTDTAGFMQGRSERSIEHRFSVENRHRQPIVLQVLEAAPVAKNAAIRVQTSFSPNATSTEWNGQPGFVLWEQELEAQSSKAFSAKYTISTEKGTQVHEQR</sequence>
<dbReference type="Pfam" id="PF13600">
    <property type="entry name" value="DUF4140"/>
    <property type="match status" value="1"/>
</dbReference>
<dbReference type="Pfam" id="PF13598">
    <property type="entry name" value="DUF4139"/>
    <property type="match status" value="1"/>
</dbReference>
<keyword evidence="5" id="KW-1185">Reference proteome</keyword>
<evidence type="ECO:0000259" key="2">
    <source>
        <dbReference type="Pfam" id="PF13598"/>
    </source>
</evidence>
<dbReference type="PANTHER" id="PTHR31005:SF8">
    <property type="entry name" value="DUF4139 DOMAIN-CONTAINING PROTEIN"/>
    <property type="match status" value="1"/>
</dbReference>
<dbReference type="Proteomes" id="UP000664731">
    <property type="component" value="Unassembled WGS sequence"/>
</dbReference>
<feature type="chain" id="PRO_5036746759" evidence="1">
    <location>
        <begin position="24"/>
        <end position="537"/>
    </location>
</feature>
<protein>
    <submittedName>
        <fullName evidence="4">DUF4139 domain-containing protein</fullName>
    </submittedName>
</protein>
<dbReference type="InterPro" id="IPR025554">
    <property type="entry name" value="DUF4140"/>
</dbReference>
<accession>A0A939KDR1</accession>
<evidence type="ECO:0000259" key="3">
    <source>
        <dbReference type="Pfam" id="PF13600"/>
    </source>
</evidence>
<dbReference type="NCBIfam" id="TIGR02231">
    <property type="entry name" value="mucoidy inhibitor MuiA family protein"/>
    <property type="match status" value="1"/>
</dbReference>